<evidence type="ECO:0008006" key="5">
    <source>
        <dbReference type="Google" id="ProtNLM"/>
    </source>
</evidence>
<dbReference type="EMBL" id="JAUDDZ010000009">
    <property type="protein sequence ID" value="MDM8275307.1"/>
    <property type="molecule type" value="Genomic_DNA"/>
</dbReference>
<feature type="transmembrane region" description="Helical" evidence="2">
    <location>
        <begin position="89"/>
        <end position="109"/>
    </location>
</feature>
<comment type="caution">
    <text evidence="3">The sequence shown here is derived from an EMBL/GenBank/DDBJ whole genome shotgun (WGS) entry which is preliminary data.</text>
</comment>
<feature type="region of interest" description="Disordered" evidence="1">
    <location>
        <begin position="18"/>
        <end position="80"/>
    </location>
</feature>
<sequence>MSKKHQLTPDEISELFSELDESGVVDPGRADDRERRMKARAEARSAGGRDAVQRLAALDRKRRGGSKVDPLSADDPSGSKVGDTITRTAVGFVLVVFVLIMGMQVFYGVNRRLNTANLSESVTRETVTNALEGGLEWGNGFTQFPQRFTVDSANEVTGEVEVTVVDTDSANELELLSNGQIQAAALATNALFNTSIDRVVYNVYAYVDDAGNIQHDRFFGLIPAGGTCKAIFTFVWTKPDQANTSSIDWEMHIVGMDEQITSRIQEQVNSVSSLVEQPGLTQKEYDAQERERQAERLMHGSEIFNGGATEKTPEEVERLMQESYS</sequence>
<dbReference type="Proteomes" id="UP001529421">
    <property type="component" value="Unassembled WGS sequence"/>
</dbReference>
<keyword evidence="4" id="KW-1185">Reference proteome</keyword>
<evidence type="ECO:0000313" key="4">
    <source>
        <dbReference type="Proteomes" id="UP001529421"/>
    </source>
</evidence>
<keyword evidence="2" id="KW-0472">Membrane</keyword>
<feature type="compositionally biased region" description="Basic and acidic residues" evidence="1">
    <location>
        <begin position="28"/>
        <end position="43"/>
    </location>
</feature>
<accession>A0ABT7V9Z5</accession>
<organism evidence="3 4">
    <name type="scientific">Enorma phocaeensis</name>
    <dbReference type="NCBI Taxonomy" id="1871019"/>
    <lineage>
        <taxon>Bacteria</taxon>
        <taxon>Bacillati</taxon>
        <taxon>Actinomycetota</taxon>
        <taxon>Coriobacteriia</taxon>
        <taxon>Coriobacteriales</taxon>
        <taxon>Coriobacteriaceae</taxon>
        <taxon>Enorma</taxon>
    </lineage>
</organism>
<proteinExistence type="predicted"/>
<gene>
    <name evidence="3" type="ORF">QUW28_07360</name>
</gene>
<keyword evidence="2" id="KW-0812">Transmembrane</keyword>
<keyword evidence="2" id="KW-1133">Transmembrane helix</keyword>
<evidence type="ECO:0000256" key="2">
    <source>
        <dbReference type="SAM" id="Phobius"/>
    </source>
</evidence>
<feature type="region of interest" description="Disordered" evidence="1">
    <location>
        <begin position="298"/>
        <end position="325"/>
    </location>
</feature>
<evidence type="ECO:0000256" key="1">
    <source>
        <dbReference type="SAM" id="MobiDB-lite"/>
    </source>
</evidence>
<name>A0ABT7V9Z5_9ACTN</name>
<feature type="compositionally biased region" description="Basic and acidic residues" evidence="1">
    <location>
        <begin position="311"/>
        <end position="325"/>
    </location>
</feature>
<evidence type="ECO:0000313" key="3">
    <source>
        <dbReference type="EMBL" id="MDM8275307.1"/>
    </source>
</evidence>
<dbReference type="RefSeq" id="WP_289545303.1">
    <property type="nucleotide sequence ID" value="NZ_JAUDDZ010000009.1"/>
</dbReference>
<protein>
    <recommendedName>
        <fullName evidence="5">DUF4825 domain-containing protein</fullName>
    </recommendedName>
</protein>
<reference evidence="3 4" key="2">
    <citation type="submission" date="2023-06" db="EMBL/GenBank/DDBJ databases">
        <authorList>
            <person name="Zeman M."/>
            <person name="Kubasova T."/>
            <person name="Jahodarova E."/>
            <person name="Nykrynova M."/>
            <person name="Rychlik I."/>
        </authorList>
    </citation>
    <scope>NUCLEOTIDE SEQUENCE [LARGE SCALE GENOMIC DNA]</scope>
    <source>
        <strain evidence="3 4">154_Feed</strain>
    </source>
</reference>
<reference evidence="4" key="1">
    <citation type="submission" date="2023-06" db="EMBL/GenBank/DDBJ databases">
        <title>Identification and characterization of horizontal gene transfer across gut microbiota members of farm animals based on homology search.</title>
        <authorList>
            <person name="Zeman M."/>
            <person name="Kubasova T."/>
            <person name="Jahodarova E."/>
            <person name="Nykrynova M."/>
            <person name="Rychlik I."/>
        </authorList>
    </citation>
    <scope>NUCLEOTIDE SEQUENCE [LARGE SCALE GENOMIC DNA]</scope>
    <source>
        <strain evidence="4">154_Feed</strain>
    </source>
</reference>